<dbReference type="EMBL" id="FNUL01000012">
    <property type="protein sequence ID" value="SEF90789.1"/>
    <property type="molecule type" value="Genomic_DNA"/>
</dbReference>
<proteinExistence type="predicted"/>
<keyword evidence="3" id="KW-1185">Reference proteome</keyword>
<reference evidence="2 3" key="1">
    <citation type="submission" date="2016-10" db="EMBL/GenBank/DDBJ databases">
        <authorList>
            <person name="de Groot N.N."/>
        </authorList>
    </citation>
    <scope>NUCLEOTIDE SEQUENCE [LARGE SCALE GENOMIC DNA]</scope>
    <source>
        <strain evidence="2 3">D15d</strain>
    </source>
</reference>
<evidence type="ECO:0000313" key="2">
    <source>
        <dbReference type="EMBL" id="SEF90789.1"/>
    </source>
</evidence>
<evidence type="ECO:0000256" key="1">
    <source>
        <dbReference type="SAM" id="MobiDB-lite"/>
    </source>
</evidence>
<accession>A0A1H5VU05</accession>
<feature type="region of interest" description="Disordered" evidence="1">
    <location>
        <begin position="1"/>
        <end position="23"/>
    </location>
</feature>
<sequence length="220" mass="27200">MFDKYKANRDYKRREKERKREERAKKDCEYIINSFLNKNKDVKEYMDKAKKINTQIDGFDYSLSLQRQILKEKVFDYKYSGEQRRDFYECDRIKEDEKRNYKIYQDRIDLVGDLVRDFKEKLNYSDYEFSRVFCEAEKIIEKYGNCEENEDNTIKNLFDLRDKFNHSIDLFNQVFDYRMKLIMEKPEILYVSEADIDYHVSRRIGATKEQYFLRKIEEKM</sequence>
<name>A0A1H5VU05_9FIRM</name>
<dbReference type="RefSeq" id="WP_103953149.1">
    <property type="nucleotide sequence ID" value="NZ_FNUL01000012.1"/>
</dbReference>
<gene>
    <name evidence="2" type="ORF">SAMN05216537_112100</name>
</gene>
<protein>
    <submittedName>
        <fullName evidence="2">Uncharacterized protein</fullName>
    </submittedName>
</protein>
<dbReference type="AlphaFoldDB" id="A0A1H5VU05"/>
<organism evidence="2 3">
    <name type="scientific">Lachnospira multipara</name>
    <dbReference type="NCBI Taxonomy" id="28051"/>
    <lineage>
        <taxon>Bacteria</taxon>
        <taxon>Bacillati</taxon>
        <taxon>Bacillota</taxon>
        <taxon>Clostridia</taxon>
        <taxon>Lachnospirales</taxon>
        <taxon>Lachnospiraceae</taxon>
        <taxon>Lachnospira</taxon>
    </lineage>
</organism>
<dbReference type="Proteomes" id="UP000236726">
    <property type="component" value="Unassembled WGS sequence"/>
</dbReference>
<evidence type="ECO:0000313" key="3">
    <source>
        <dbReference type="Proteomes" id="UP000236726"/>
    </source>
</evidence>